<keyword evidence="6 9" id="KW-0406">Ion transport</keyword>
<feature type="transmembrane region" description="Helical" evidence="9">
    <location>
        <begin position="133"/>
        <end position="154"/>
    </location>
</feature>
<evidence type="ECO:0000256" key="7">
    <source>
        <dbReference type="ARBA" id="ARBA00023136"/>
    </source>
</evidence>
<organism evidence="10">
    <name type="scientific">Clytia hemisphaerica</name>
    <dbReference type="NCBI Taxonomy" id="252671"/>
    <lineage>
        <taxon>Eukaryota</taxon>
        <taxon>Metazoa</taxon>
        <taxon>Cnidaria</taxon>
        <taxon>Hydrozoa</taxon>
        <taxon>Hydroidolina</taxon>
        <taxon>Leptothecata</taxon>
        <taxon>Obeliida</taxon>
        <taxon>Clytiidae</taxon>
        <taxon>Clytia</taxon>
    </lineage>
</organism>
<feature type="transmembrane region" description="Helical" evidence="9">
    <location>
        <begin position="293"/>
        <end position="317"/>
    </location>
</feature>
<dbReference type="PROSITE" id="PS51013">
    <property type="entry name" value="PANNEXIN"/>
    <property type="match status" value="1"/>
</dbReference>
<accession>A0A069DM86</accession>
<sequence>MAITDSIKQILSVKIKPRHDSYSDQFSRIFMVKIMMISALLVGLSWYTDKINCIIPSALGVDGNFVAQACWINGLYVYKDIRYHVNDIGYYGLPRDINNDGMFENGDICATTDSSHRVNEKCRPMEKTFYLQYQYMTFIMAALAVLYYAPYAFFRLINQDIVSLKGSINDNDAEGIVKNYFNYKINSEFRMRMRIIGNIMIKLLYIVGNVAAFLIVDGVLNGDYKTYGITWTTWSKLPNSMAYDYMGQRLSAKPGNILLPSFAFCEVHEAAQDIKNVITNKHKFVCELSQHILYQYVFIICWFAMVISIAVAVLGFIMQIAEHIMTMACFMKGGAPARKMYQVLTLRECEYLEYIRRKNMPLYGAVIQKLKEERYDGLANDQKPMYDGGNSYEMN</sequence>
<keyword evidence="4 9" id="KW-0812">Transmembrane</keyword>
<evidence type="ECO:0000256" key="6">
    <source>
        <dbReference type="ARBA" id="ARBA00023065"/>
    </source>
</evidence>
<comment type="function">
    <text evidence="9">Structural component of the gap junctions.</text>
</comment>
<keyword evidence="2 9" id="KW-0813">Transport</keyword>
<dbReference type="GO" id="GO:0034220">
    <property type="term" value="P:monoatomic ion transmembrane transport"/>
    <property type="evidence" value="ECO:0007669"/>
    <property type="project" value="UniProtKB-KW"/>
</dbReference>
<evidence type="ECO:0000256" key="4">
    <source>
        <dbReference type="ARBA" id="ARBA00022692"/>
    </source>
</evidence>
<name>A0A069DM86_9CNID</name>
<gene>
    <name evidence="9" type="primary">inx</name>
</gene>
<dbReference type="InterPro" id="IPR000990">
    <property type="entry name" value="Innexin"/>
</dbReference>
<keyword evidence="5 9" id="KW-1133">Transmembrane helix</keyword>
<evidence type="ECO:0000256" key="8">
    <source>
        <dbReference type="ARBA" id="ARBA00023303"/>
    </source>
</evidence>
<dbReference type="GO" id="GO:0005921">
    <property type="term" value="C:gap junction"/>
    <property type="evidence" value="ECO:0007669"/>
    <property type="project" value="UniProtKB-UniRule"/>
</dbReference>
<evidence type="ECO:0000256" key="1">
    <source>
        <dbReference type="ARBA" id="ARBA00004651"/>
    </source>
</evidence>
<feature type="transmembrane region" description="Helical" evidence="9">
    <location>
        <begin position="195"/>
        <end position="216"/>
    </location>
</feature>
<evidence type="ECO:0000256" key="5">
    <source>
        <dbReference type="ARBA" id="ARBA00022989"/>
    </source>
</evidence>
<evidence type="ECO:0000313" key="10">
    <source>
        <dbReference type="EMBL" id="JAC85148.1"/>
    </source>
</evidence>
<dbReference type="AlphaFoldDB" id="A0A069DM86"/>
<dbReference type="EMBL" id="GBGP01000035">
    <property type="protein sequence ID" value="JAC85148.1"/>
    <property type="molecule type" value="mRNA"/>
</dbReference>
<feature type="transmembrane region" description="Helical" evidence="9">
    <location>
        <begin position="26"/>
        <end position="47"/>
    </location>
</feature>
<dbReference type="PANTHER" id="PTHR11893">
    <property type="entry name" value="INNEXIN"/>
    <property type="match status" value="1"/>
</dbReference>
<keyword evidence="7 9" id="KW-0472">Membrane</keyword>
<comment type="subcellular location">
    <subcellularLocation>
        <location evidence="1 9">Cell membrane</location>
        <topology evidence="1 9">Multi-pass membrane protein</topology>
    </subcellularLocation>
</comment>
<dbReference type="Pfam" id="PF00876">
    <property type="entry name" value="Innexin"/>
    <property type="match status" value="1"/>
</dbReference>
<comment type="similarity">
    <text evidence="9">Belongs to the pannexin family.</text>
</comment>
<reference evidence="10" key="1">
    <citation type="journal article" date="2014" name="PLoS Genet.">
        <title>Differential Responses to Wnt and PCP Disruption Predict Expression and Developmental Function of Conserved and Novel Genes in a Cnidarian.</title>
        <authorList>
            <person name="Lapebie P."/>
            <person name="Ruggiero A."/>
            <person name="Barreau C."/>
            <person name="Chevalier S."/>
            <person name="Chang P."/>
            <person name="Dru P."/>
            <person name="Houliston E."/>
            <person name="Momose T."/>
        </authorList>
    </citation>
    <scope>NUCLEOTIDE SEQUENCE</scope>
</reference>
<proteinExistence type="evidence at transcript level"/>
<dbReference type="GO" id="GO:0005886">
    <property type="term" value="C:plasma membrane"/>
    <property type="evidence" value="ECO:0007669"/>
    <property type="project" value="UniProtKB-SubCell"/>
</dbReference>
<evidence type="ECO:0000256" key="9">
    <source>
        <dbReference type="RuleBase" id="RU010713"/>
    </source>
</evidence>
<protein>
    <recommendedName>
        <fullName evidence="9">Innexin</fullName>
    </recommendedName>
</protein>
<keyword evidence="8 9" id="KW-0407">Ion channel</keyword>
<evidence type="ECO:0000256" key="3">
    <source>
        <dbReference type="ARBA" id="ARBA00022475"/>
    </source>
</evidence>
<evidence type="ECO:0000256" key="2">
    <source>
        <dbReference type="ARBA" id="ARBA00022448"/>
    </source>
</evidence>
<keyword evidence="3" id="KW-1003">Cell membrane</keyword>
<dbReference type="PANTHER" id="PTHR11893:SF36">
    <property type="entry name" value="INNEXIN-5"/>
    <property type="match status" value="1"/>
</dbReference>